<evidence type="ECO:0000313" key="5">
    <source>
        <dbReference type="Proteomes" id="UP000183760"/>
    </source>
</evidence>
<comment type="caution">
    <text evidence="3">The sequence shown here is derived from an EMBL/GenBank/DDBJ whole genome shotgun (WGS) entry which is preliminary data.</text>
</comment>
<feature type="signal peptide" evidence="2">
    <location>
        <begin position="1"/>
        <end position="22"/>
    </location>
</feature>
<dbReference type="EMBL" id="BJXR01000037">
    <property type="protein sequence ID" value="GEN10187.1"/>
    <property type="molecule type" value="Genomic_DNA"/>
</dbReference>
<feature type="region of interest" description="Disordered" evidence="1">
    <location>
        <begin position="24"/>
        <end position="45"/>
    </location>
</feature>
<reference evidence="3 6" key="2">
    <citation type="submission" date="2019-07" db="EMBL/GenBank/DDBJ databases">
        <title>Whole genome shotgun sequence of Myxococcus fulvus NBRC 100333.</title>
        <authorList>
            <person name="Hosoyama A."/>
            <person name="Uohara A."/>
            <person name="Ohji S."/>
            <person name="Ichikawa N."/>
        </authorList>
    </citation>
    <scope>NUCLEOTIDE SEQUENCE [LARGE SCALE GENOMIC DNA]</scope>
    <source>
        <strain evidence="3 6">NBRC 100333</strain>
    </source>
</reference>
<dbReference type="OrthoDB" id="5382770at2"/>
<dbReference type="Proteomes" id="UP000183760">
    <property type="component" value="Unassembled WGS sequence"/>
</dbReference>
<sequence length="168" mass="16944">MNRIAPAVLSGLLALMAPVACTSPAKSSTPADSADHPGSTAKLSAPVDVGAKVSDTSATVSLRFQVPGEDVRVEVSGVDGLQVTSSTSPVTGVSVEKAAVTNLDVAFAPGAGRSHLVVTVSGIFQGVPLTKVASFAVGQPTEQQKAEGSVVTDDQGQRIKMMPSSDTK</sequence>
<keyword evidence="2" id="KW-0732">Signal</keyword>
<dbReference type="AlphaFoldDB" id="A0A511T856"/>
<evidence type="ECO:0000256" key="2">
    <source>
        <dbReference type="SAM" id="SignalP"/>
    </source>
</evidence>
<name>A0A511T856_MYXFU</name>
<proteinExistence type="predicted"/>
<feature type="region of interest" description="Disordered" evidence="1">
    <location>
        <begin position="142"/>
        <end position="168"/>
    </location>
</feature>
<reference evidence="4 5" key="1">
    <citation type="submission" date="2016-10" db="EMBL/GenBank/DDBJ databases">
        <authorList>
            <person name="Varghese N."/>
            <person name="Submissions S."/>
        </authorList>
    </citation>
    <scope>NUCLEOTIDE SEQUENCE [LARGE SCALE GENOMIC DNA]</scope>
    <source>
        <strain evidence="4 5">DSM 16525</strain>
    </source>
</reference>
<evidence type="ECO:0000256" key="1">
    <source>
        <dbReference type="SAM" id="MobiDB-lite"/>
    </source>
</evidence>
<dbReference type="EMBL" id="FOIB01000010">
    <property type="protein sequence ID" value="SEU35178.1"/>
    <property type="molecule type" value="Genomic_DNA"/>
</dbReference>
<dbReference type="RefSeq" id="WP_046712523.1">
    <property type="nucleotide sequence ID" value="NZ_BJXR01000037.1"/>
</dbReference>
<evidence type="ECO:0000313" key="3">
    <source>
        <dbReference type="EMBL" id="GEN10187.1"/>
    </source>
</evidence>
<evidence type="ECO:0000313" key="6">
    <source>
        <dbReference type="Proteomes" id="UP000321514"/>
    </source>
</evidence>
<gene>
    <name evidence="3" type="ORF">MFU01_52240</name>
    <name evidence="4" type="ORF">SAMN05443572_110217</name>
</gene>
<evidence type="ECO:0000313" key="4">
    <source>
        <dbReference type="EMBL" id="SEU35178.1"/>
    </source>
</evidence>
<keyword evidence="5" id="KW-1185">Reference proteome</keyword>
<evidence type="ECO:0008006" key="7">
    <source>
        <dbReference type="Google" id="ProtNLM"/>
    </source>
</evidence>
<protein>
    <recommendedName>
        <fullName evidence="7">Lipoprotein</fullName>
    </recommendedName>
</protein>
<organism evidence="3 6">
    <name type="scientific">Myxococcus fulvus</name>
    <dbReference type="NCBI Taxonomy" id="33"/>
    <lineage>
        <taxon>Bacteria</taxon>
        <taxon>Pseudomonadati</taxon>
        <taxon>Myxococcota</taxon>
        <taxon>Myxococcia</taxon>
        <taxon>Myxococcales</taxon>
        <taxon>Cystobacterineae</taxon>
        <taxon>Myxococcaceae</taxon>
        <taxon>Myxococcus</taxon>
    </lineage>
</organism>
<dbReference type="Proteomes" id="UP000321514">
    <property type="component" value="Unassembled WGS sequence"/>
</dbReference>
<feature type="chain" id="PRO_5022703470" description="Lipoprotein" evidence="2">
    <location>
        <begin position="23"/>
        <end position="168"/>
    </location>
</feature>
<accession>A0A511T856</accession>